<dbReference type="PANTHER" id="PTHR33406">
    <property type="entry name" value="MEMBRANE PROTEIN MJ1562-RELATED"/>
    <property type="match status" value="1"/>
</dbReference>
<name>A0A431VXS3_9DEIO</name>
<evidence type="ECO:0000313" key="8">
    <source>
        <dbReference type="EMBL" id="RTR28010.1"/>
    </source>
</evidence>
<feature type="transmembrane region" description="Helical" evidence="6">
    <location>
        <begin position="278"/>
        <end position="299"/>
    </location>
</feature>
<feature type="transmembrane region" description="Helical" evidence="6">
    <location>
        <begin position="365"/>
        <end position="384"/>
    </location>
</feature>
<evidence type="ECO:0000259" key="7">
    <source>
        <dbReference type="PROSITE" id="PS50156"/>
    </source>
</evidence>
<feature type="transmembrane region" description="Helical" evidence="6">
    <location>
        <begin position="577"/>
        <end position="595"/>
    </location>
</feature>
<keyword evidence="4 6" id="KW-1133">Transmembrane helix</keyword>
<feature type="transmembrane region" description="Helical" evidence="6">
    <location>
        <begin position="615"/>
        <end position="635"/>
    </location>
</feature>
<protein>
    <submittedName>
        <fullName evidence="8">MMPL family transporter</fullName>
    </submittedName>
</protein>
<feature type="transmembrane region" description="Helical" evidence="6">
    <location>
        <begin position="305"/>
        <end position="329"/>
    </location>
</feature>
<evidence type="ECO:0000256" key="3">
    <source>
        <dbReference type="ARBA" id="ARBA00022692"/>
    </source>
</evidence>
<dbReference type="PROSITE" id="PS50156">
    <property type="entry name" value="SSD"/>
    <property type="match status" value="1"/>
</dbReference>
<dbReference type="Gene3D" id="1.20.1640.10">
    <property type="entry name" value="Multidrug efflux transporter AcrB transmembrane domain"/>
    <property type="match status" value="2"/>
</dbReference>
<comment type="caution">
    <text evidence="8">The sequence shown here is derived from an EMBL/GenBank/DDBJ whole genome shotgun (WGS) entry which is preliminary data.</text>
</comment>
<feature type="transmembrane region" description="Helical" evidence="6">
    <location>
        <begin position="692"/>
        <end position="714"/>
    </location>
</feature>
<dbReference type="AlphaFoldDB" id="A0A431VXS3"/>
<accession>A0A431VXS3</accession>
<keyword evidence="9" id="KW-1185">Reference proteome</keyword>
<organism evidence="8 9">
    <name type="scientific">Deinococcus radiophilus</name>
    <dbReference type="NCBI Taxonomy" id="32062"/>
    <lineage>
        <taxon>Bacteria</taxon>
        <taxon>Thermotogati</taxon>
        <taxon>Deinococcota</taxon>
        <taxon>Deinococci</taxon>
        <taxon>Deinococcales</taxon>
        <taxon>Deinococcaceae</taxon>
        <taxon>Deinococcus</taxon>
    </lineage>
</organism>
<feature type="transmembrane region" description="Helical" evidence="6">
    <location>
        <begin position="232"/>
        <end position="250"/>
    </location>
</feature>
<comment type="subcellular location">
    <subcellularLocation>
        <location evidence="1">Cell membrane</location>
        <topology evidence="1">Multi-pass membrane protein</topology>
    </subcellularLocation>
</comment>
<evidence type="ECO:0000256" key="1">
    <source>
        <dbReference type="ARBA" id="ARBA00004651"/>
    </source>
</evidence>
<reference evidence="8 9" key="1">
    <citation type="submission" date="2018-12" db="EMBL/GenBank/DDBJ databases">
        <title>Deinococcus radiophilus ATCC 27603 genome sequencing and assembly.</title>
        <authorList>
            <person name="Maclea K.S."/>
            <person name="Maynard C.R."/>
        </authorList>
    </citation>
    <scope>NUCLEOTIDE SEQUENCE [LARGE SCALE GENOMIC DNA]</scope>
    <source>
        <strain evidence="8 9">ATCC 27603</strain>
    </source>
</reference>
<feature type="transmembrane region" description="Helical" evidence="6">
    <location>
        <begin position="543"/>
        <end position="565"/>
    </location>
</feature>
<dbReference type="GO" id="GO:0005886">
    <property type="term" value="C:plasma membrane"/>
    <property type="evidence" value="ECO:0007669"/>
    <property type="project" value="UniProtKB-SubCell"/>
</dbReference>
<feature type="transmembrane region" description="Helical" evidence="6">
    <location>
        <begin position="664"/>
        <end position="686"/>
    </location>
</feature>
<keyword evidence="2" id="KW-1003">Cell membrane</keyword>
<dbReference type="Proteomes" id="UP000277766">
    <property type="component" value="Unassembled WGS sequence"/>
</dbReference>
<sequence length="739" mass="78189">MHRLADWVTRAPRQVLGIFAALLVLAVPLAVQAPGRMTASIGELPNAESTQVTALLRSEFGEQQLNTALLVVQPQAGQPAGARATALGEFREGLEDVPGVLSVQSASELGGLHPAGDGPELVAAQIPLYEGATEALRAVRRFAQTFEEERGLEIGVTGLQAIADDFTHYAESDTRRSELTAMPLIALVLLLVFGALVATGLPMVVGVVSITLTLATLYLLASWLNISTFTQSVVTMLGLGAGIDYALLMVSRFREELSRDLDSVQAAHTTMLTAGRSVTWSGATVAIAMAGLTVPPLAYVQSIGIGGVLAVGMTVLTSLTVLPALLTLLGERVNSPRRWAVRSGRLAELSPRWHAWAHRVMRRPWAWTLAGTALLALLAAPTLGMQTGYGGAWGLSAGIESRDALDDVRGLGAGGLLSQFEVILTLDRPYDPQHDAEAFRAVTENLRAVPGVQTVVSPFLSPEDLAGAGSGGQLDGLAAAMALNERSFAPGGEYLRVTVIPDRYLRSDEIDVIEPQLRAALDTGPFGFLLGGAPVGEREFSRAVMGALPGVMLSVFAATFILLLLAFRSLVVPVKSILLNGLTVAAATGAVTLALQGGPLGELLGFPPQADVVDAMLPLLLFSVMFGLSMDYEIFLISRVYEGVQAGLNNDEAVAQAVGRTARIITSAALIMLIVFAAFIAGRVVLTKSIGLGLAVAVLLDATLVRLVLVPAVLKLAGRWNWWLPGWLERRLPHLEVRH</sequence>
<feature type="domain" description="SSD" evidence="7">
    <location>
        <begin position="185"/>
        <end position="328"/>
    </location>
</feature>
<dbReference type="EMBL" id="RXPE01000008">
    <property type="protein sequence ID" value="RTR28010.1"/>
    <property type="molecule type" value="Genomic_DNA"/>
</dbReference>
<dbReference type="InterPro" id="IPR004869">
    <property type="entry name" value="MMPL_dom"/>
</dbReference>
<keyword evidence="5 6" id="KW-0472">Membrane</keyword>
<proteinExistence type="predicted"/>
<evidence type="ECO:0000313" key="9">
    <source>
        <dbReference type="Proteomes" id="UP000277766"/>
    </source>
</evidence>
<dbReference type="RefSeq" id="WP_126351786.1">
    <property type="nucleotide sequence ID" value="NZ_CP086381.1"/>
</dbReference>
<keyword evidence="3 6" id="KW-0812">Transmembrane</keyword>
<feature type="transmembrane region" description="Helical" evidence="6">
    <location>
        <begin position="179"/>
        <end position="197"/>
    </location>
</feature>
<gene>
    <name evidence="8" type="ORF">EJ104_05650</name>
</gene>
<evidence type="ECO:0000256" key="6">
    <source>
        <dbReference type="SAM" id="Phobius"/>
    </source>
</evidence>
<dbReference type="Pfam" id="PF03176">
    <property type="entry name" value="MMPL"/>
    <property type="match status" value="2"/>
</dbReference>
<evidence type="ECO:0000256" key="5">
    <source>
        <dbReference type="ARBA" id="ARBA00023136"/>
    </source>
</evidence>
<dbReference type="OrthoDB" id="7051771at2"/>
<dbReference type="SUPFAM" id="SSF82866">
    <property type="entry name" value="Multidrug efflux transporter AcrB transmembrane domain"/>
    <property type="match status" value="2"/>
</dbReference>
<evidence type="ECO:0000256" key="4">
    <source>
        <dbReference type="ARBA" id="ARBA00022989"/>
    </source>
</evidence>
<dbReference type="PANTHER" id="PTHR33406:SF13">
    <property type="entry name" value="MEMBRANE PROTEIN YDFJ"/>
    <property type="match status" value="1"/>
</dbReference>
<dbReference type="InterPro" id="IPR050545">
    <property type="entry name" value="Mycobact_MmpL"/>
</dbReference>
<evidence type="ECO:0000256" key="2">
    <source>
        <dbReference type="ARBA" id="ARBA00022475"/>
    </source>
</evidence>
<dbReference type="InterPro" id="IPR000731">
    <property type="entry name" value="SSD"/>
</dbReference>